<name>A0A382A5D4_9ZZZZ</name>
<dbReference type="EMBL" id="UINC01023979">
    <property type="protein sequence ID" value="SVA96736.1"/>
    <property type="molecule type" value="Genomic_DNA"/>
</dbReference>
<keyword evidence="1" id="KW-0812">Transmembrane</keyword>
<protein>
    <recommendedName>
        <fullName evidence="3">Copper resistance protein D domain-containing protein</fullName>
    </recommendedName>
</protein>
<dbReference type="AlphaFoldDB" id="A0A382A5D4"/>
<feature type="transmembrane region" description="Helical" evidence="1">
    <location>
        <begin position="85"/>
        <end position="105"/>
    </location>
</feature>
<accession>A0A382A5D4</accession>
<gene>
    <name evidence="2" type="ORF">METZ01_LOCUS149590</name>
</gene>
<evidence type="ECO:0000313" key="2">
    <source>
        <dbReference type="EMBL" id="SVA96736.1"/>
    </source>
</evidence>
<evidence type="ECO:0000256" key="1">
    <source>
        <dbReference type="SAM" id="Phobius"/>
    </source>
</evidence>
<organism evidence="2">
    <name type="scientific">marine metagenome</name>
    <dbReference type="NCBI Taxonomy" id="408172"/>
    <lineage>
        <taxon>unclassified sequences</taxon>
        <taxon>metagenomes</taxon>
        <taxon>ecological metagenomes</taxon>
    </lineage>
</organism>
<keyword evidence="1" id="KW-1133">Transmembrane helix</keyword>
<feature type="transmembrane region" description="Helical" evidence="1">
    <location>
        <begin position="12"/>
        <end position="32"/>
    </location>
</feature>
<proteinExistence type="predicted"/>
<sequence length="108" mass="12108">MELASWFHIAVRWAHFVSASVWIGGGIFWLIVLRPAVKKNQSSDHRINENISLEFRSLVDTCLFVLLATGAVMTFDRLTPGTLGVSYLIVLGIKLSLIAVMFYVIRAK</sequence>
<evidence type="ECO:0008006" key="3">
    <source>
        <dbReference type="Google" id="ProtNLM"/>
    </source>
</evidence>
<reference evidence="2" key="1">
    <citation type="submission" date="2018-05" db="EMBL/GenBank/DDBJ databases">
        <authorList>
            <person name="Lanie J.A."/>
            <person name="Ng W.-L."/>
            <person name="Kazmierczak K.M."/>
            <person name="Andrzejewski T.M."/>
            <person name="Davidsen T.M."/>
            <person name="Wayne K.J."/>
            <person name="Tettelin H."/>
            <person name="Glass J.I."/>
            <person name="Rusch D."/>
            <person name="Podicherti R."/>
            <person name="Tsui H.-C.T."/>
            <person name="Winkler M.E."/>
        </authorList>
    </citation>
    <scope>NUCLEOTIDE SEQUENCE</scope>
</reference>
<feature type="transmembrane region" description="Helical" evidence="1">
    <location>
        <begin position="53"/>
        <end position="73"/>
    </location>
</feature>
<feature type="non-terminal residue" evidence="2">
    <location>
        <position position="108"/>
    </location>
</feature>
<keyword evidence="1" id="KW-0472">Membrane</keyword>